<dbReference type="InterPro" id="IPR011701">
    <property type="entry name" value="MFS"/>
</dbReference>
<keyword evidence="6 8" id="KW-0472">Membrane</keyword>
<dbReference type="Proteomes" id="UP001589862">
    <property type="component" value="Unassembled WGS sequence"/>
</dbReference>
<feature type="transmembrane region" description="Helical" evidence="8">
    <location>
        <begin position="327"/>
        <end position="346"/>
    </location>
</feature>
<feature type="transmembrane region" description="Helical" evidence="8">
    <location>
        <begin position="352"/>
        <end position="378"/>
    </location>
</feature>
<dbReference type="Gene3D" id="1.20.1250.20">
    <property type="entry name" value="MFS general substrate transporter like domains"/>
    <property type="match status" value="2"/>
</dbReference>
<dbReference type="InterPro" id="IPR020846">
    <property type="entry name" value="MFS_dom"/>
</dbReference>
<keyword evidence="11" id="KW-1185">Reference proteome</keyword>
<evidence type="ECO:0000313" key="10">
    <source>
        <dbReference type="EMBL" id="MFC0582405.1"/>
    </source>
</evidence>
<keyword evidence="5 8" id="KW-1133">Transmembrane helix</keyword>
<keyword evidence="3" id="KW-1003">Cell membrane</keyword>
<feature type="transmembrane region" description="Helical" evidence="8">
    <location>
        <begin position="208"/>
        <end position="227"/>
    </location>
</feature>
<accession>A0ABV6PBA1</accession>
<comment type="caution">
    <text evidence="10">The sequence shown here is derived from an EMBL/GenBank/DDBJ whole genome shotgun (WGS) entry which is preliminary data.</text>
</comment>
<organism evidence="10 11">
    <name type="scientific">Micrococcoides hystricis</name>
    <dbReference type="NCBI Taxonomy" id="1572761"/>
    <lineage>
        <taxon>Bacteria</taxon>
        <taxon>Bacillati</taxon>
        <taxon>Actinomycetota</taxon>
        <taxon>Actinomycetes</taxon>
        <taxon>Micrococcales</taxon>
        <taxon>Micrococcaceae</taxon>
        <taxon>Micrococcoides</taxon>
    </lineage>
</organism>
<proteinExistence type="predicted"/>
<feature type="transmembrane region" description="Helical" evidence="8">
    <location>
        <begin position="71"/>
        <end position="95"/>
    </location>
</feature>
<evidence type="ECO:0000256" key="4">
    <source>
        <dbReference type="ARBA" id="ARBA00022692"/>
    </source>
</evidence>
<evidence type="ECO:0000256" key="3">
    <source>
        <dbReference type="ARBA" id="ARBA00022475"/>
    </source>
</evidence>
<feature type="transmembrane region" description="Helical" evidence="8">
    <location>
        <begin position="424"/>
        <end position="441"/>
    </location>
</feature>
<sequence length="452" mass="48414">MSVTTDHTPQNPAASADPDAPQTPEQKKLQRRALVSSFLGSTVEYYDFLLYGAAAGLVFPILFFPETMDPTLASVLSFVILLAGYISRPIGGILFGHFGDKFGRKNMLFITLMMMGIVSVMIGLMPTYDAIGVSAPITLVTLRVIQGLAVGGEWAGATLMAAEHVKEKNRGFAASIAVTGGPTGSVLATLVLGLFAGLPDDQFLSWGWRIPFLLSAALVVIGLYLRYRVTESPDFVKAQAAGEVKTGVPILRVLTKYPKDTLFGILAGAGPLFMQALLAVWAVPYVAASGAVTRQEALMMLTASSVVHIFAIPFFAALSDRFGRRPVMLAGAVISIALIFPMFMLLNSGSFWLIAAAFMVGNPIIQASMYGPIGAFLAEKFEVEDRYTGVSLTFQMGSVLGAGTAPLMATYLMGMENGLGTTNIAWYFIFLIIVAAAAVFFSKETRKMHHTV</sequence>
<feature type="transmembrane region" description="Helical" evidence="8">
    <location>
        <begin position="390"/>
        <end position="412"/>
    </location>
</feature>
<dbReference type="RefSeq" id="WP_377459538.1">
    <property type="nucleotide sequence ID" value="NZ_JBHLUB010000030.1"/>
</dbReference>
<reference evidence="10 11" key="1">
    <citation type="submission" date="2024-09" db="EMBL/GenBank/DDBJ databases">
        <authorList>
            <person name="Sun Q."/>
            <person name="Mori K."/>
        </authorList>
    </citation>
    <scope>NUCLEOTIDE SEQUENCE [LARGE SCALE GENOMIC DNA]</scope>
    <source>
        <strain evidence="10 11">NCAIM B.02604</strain>
    </source>
</reference>
<feature type="transmembrane region" description="Helical" evidence="8">
    <location>
        <begin position="48"/>
        <end position="65"/>
    </location>
</feature>
<dbReference type="EMBL" id="JBHLUB010000030">
    <property type="protein sequence ID" value="MFC0582405.1"/>
    <property type="molecule type" value="Genomic_DNA"/>
</dbReference>
<name>A0ABV6PBA1_9MICC</name>
<evidence type="ECO:0000256" key="8">
    <source>
        <dbReference type="SAM" id="Phobius"/>
    </source>
</evidence>
<dbReference type="PANTHER" id="PTHR43045:SF1">
    <property type="entry name" value="SHIKIMATE TRANSPORTER"/>
    <property type="match status" value="1"/>
</dbReference>
<evidence type="ECO:0000259" key="9">
    <source>
        <dbReference type="PROSITE" id="PS50850"/>
    </source>
</evidence>
<evidence type="ECO:0000256" key="1">
    <source>
        <dbReference type="ARBA" id="ARBA00004651"/>
    </source>
</evidence>
<feature type="region of interest" description="Disordered" evidence="7">
    <location>
        <begin position="1"/>
        <end position="26"/>
    </location>
</feature>
<gene>
    <name evidence="10" type="ORF">ACFFFR_08435</name>
</gene>
<feature type="transmembrane region" description="Helical" evidence="8">
    <location>
        <begin position="172"/>
        <end position="196"/>
    </location>
</feature>
<dbReference type="Pfam" id="PF07690">
    <property type="entry name" value="MFS_1"/>
    <property type="match status" value="1"/>
</dbReference>
<dbReference type="PANTHER" id="PTHR43045">
    <property type="entry name" value="SHIKIMATE TRANSPORTER"/>
    <property type="match status" value="1"/>
</dbReference>
<dbReference type="CDD" id="cd17369">
    <property type="entry name" value="MFS_ShiA_like"/>
    <property type="match status" value="1"/>
</dbReference>
<protein>
    <submittedName>
        <fullName evidence="10">MFS transporter</fullName>
    </submittedName>
</protein>
<dbReference type="InterPro" id="IPR036259">
    <property type="entry name" value="MFS_trans_sf"/>
</dbReference>
<dbReference type="PROSITE" id="PS50850">
    <property type="entry name" value="MFS"/>
    <property type="match status" value="1"/>
</dbReference>
<feature type="domain" description="Major facilitator superfamily (MFS) profile" evidence="9">
    <location>
        <begin position="33"/>
        <end position="447"/>
    </location>
</feature>
<evidence type="ECO:0000256" key="2">
    <source>
        <dbReference type="ARBA" id="ARBA00022448"/>
    </source>
</evidence>
<evidence type="ECO:0000313" key="11">
    <source>
        <dbReference type="Proteomes" id="UP001589862"/>
    </source>
</evidence>
<keyword evidence="2" id="KW-0813">Transport</keyword>
<evidence type="ECO:0000256" key="5">
    <source>
        <dbReference type="ARBA" id="ARBA00022989"/>
    </source>
</evidence>
<feature type="transmembrane region" description="Helical" evidence="8">
    <location>
        <begin position="131"/>
        <end position="151"/>
    </location>
</feature>
<dbReference type="InterPro" id="IPR005828">
    <property type="entry name" value="MFS_sugar_transport-like"/>
</dbReference>
<comment type="subcellular location">
    <subcellularLocation>
        <location evidence="1">Cell membrane</location>
        <topology evidence="1">Multi-pass membrane protein</topology>
    </subcellularLocation>
</comment>
<feature type="transmembrane region" description="Helical" evidence="8">
    <location>
        <begin position="262"/>
        <end position="285"/>
    </location>
</feature>
<dbReference type="SUPFAM" id="SSF103473">
    <property type="entry name" value="MFS general substrate transporter"/>
    <property type="match status" value="1"/>
</dbReference>
<keyword evidence="4 8" id="KW-0812">Transmembrane</keyword>
<feature type="transmembrane region" description="Helical" evidence="8">
    <location>
        <begin position="297"/>
        <end position="318"/>
    </location>
</feature>
<feature type="compositionally biased region" description="Polar residues" evidence="7">
    <location>
        <begin position="1"/>
        <end position="13"/>
    </location>
</feature>
<feature type="transmembrane region" description="Helical" evidence="8">
    <location>
        <begin position="107"/>
        <end position="125"/>
    </location>
</feature>
<dbReference type="Pfam" id="PF00083">
    <property type="entry name" value="Sugar_tr"/>
    <property type="match status" value="1"/>
</dbReference>
<evidence type="ECO:0000256" key="6">
    <source>
        <dbReference type="ARBA" id="ARBA00023136"/>
    </source>
</evidence>
<evidence type="ECO:0000256" key="7">
    <source>
        <dbReference type="SAM" id="MobiDB-lite"/>
    </source>
</evidence>